<gene>
    <name evidence="2" type="ORF">RHRU231_230131</name>
</gene>
<feature type="compositionally biased region" description="Basic and acidic residues" evidence="1">
    <location>
        <begin position="67"/>
        <end position="81"/>
    </location>
</feature>
<feature type="compositionally biased region" description="Basic and acidic residues" evidence="1">
    <location>
        <begin position="112"/>
        <end position="129"/>
    </location>
</feature>
<evidence type="ECO:0000256" key="1">
    <source>
        <dbReference type="SAM" id="MobiDB-lite"/>
    </source>
</evidence>
<dbReference type="Proteomes" id="UP000042997">
    <property type="component" value="Unassembled WGS sequence"/>
</dbReference>
<proteinExistence type="predicted"/>
<sequence>MTKRRDILKRLRTAAESAGLPIEVTEGGRHTIVDIDGLVIPVPRHNEIKELTTTAIYKEAASSSEETGGRSEVHRTSDPRRRMVVGPRARSGPHHPGPPPARGQGDGGRPCTHHDGIAGRRNRDRDRIARRPGGRGS</sequence>
<reference evidence="2 3" key="1">
    <citation type="journal article" date="2014" name="Genome Announc.">
        <title>Draft Genome Sequence of Propane- and Butane-Oxidizing Actinobacterium Rhodococcus ruber IEGM 231.</title>
        <authorList>
            <person name="Ivshina I.B."/>
            <person name="Kuyukina M.S."/>
            <person name="Krivoruchko A.V."/>
            <person name="Barbe V."/>
            <person name="Fischer C."/>
        </authorList>
    </citation>
    <scope>NUCLEOTIDE SEQUENCE [LARGE SCALE GENOMIC DNA]</scope>
</reference>
<name>A0A098BEZ7_9NOCA</name>
<accession>A0A098BEZ7</accession>
<protein>
    <recommendedName>
        <fullName evidence="4">Type II toxin-antitoxin system HicA family toxin</fullName>
    </recommendedName>
</protein>
<evidence type="ECO:0008006" key="4">
    <source>
        <dbReference type="Google" id="ProtNLM"/>
    </source>
</evidence>
<evidence type="ECO:0000313" key="3">
    <source>
        <dbReference type="Proteomes" id="UP000042997"/>
    </source>
</evidence>
<evidence type="ECO:0000313" key="2">
    <source>
        <dbReference type="EMBL" id="CDZ87303.1"/>
    </source>
</evidence>
<organism evidence="2 3">
    <name type="scientific">Rhodococcus ruber</name>
    <dbReference type="NCBI Taxonomy" id="1830"/>
    <lineage>
        <taxon>Bacteria</taxon>
        <taxon>Bacillati</taxon>
        <taxon>Actinomycetota</taxon>
        <taxon>Actinomycetes</taxon>
        <taxon>Mycobacteriales</taxon>
        <taxon>Nocardiaceae</taxon>
        <taxon>Rhodococcus</taxon>
    </lineage>
</organism>
<dbReference type="EMBL" id="CCSD01000032">
    <property type="protein sequence ID" value="CDZ87303.1"/>
    <property type="molecule type" value="Genomic_DNA"/>
</dbReference>
<dbReference type="AlphaFoldDB" id="A0A098BEZ7"/>
<feature type="region of interest" description="Disordered" evidence="1">
    <location>
        <begin position="59"/>
        <end position="137"/>
    </location>
</feature>